<feature type="compositionally biased region" description="Low complexity" evidence="1">
    <location>
        <begin position="42"/>
        <end position="54"/>
    </location>
</feature>
<evidence type="ECO:0000313" key="2">
    <source>
        <dbReference type="EMBL" id="KAG9237114.1"/>
    </source>
</evidence>
<feature type="region of interest" description="Disordered" evidence="1">
    <location>
        <begin position="130"/>
        <end position="244"/>
    </location>
</feature>
<name>A0A9P7YNW3_9HELO</name>
<feature type="compositionally biased region" description="Low complexity" evidence="1">
    <location>
        <begin position="227"/>
        <end position="241"/>
    </location>
</feature>
<feature type="compositionally biased region" description="Low complexity" evidence="1">
    <location>
        <begin position="131"/>
        <end position="143"/>
    </location>
</feature>
<dbReference type="AlphaFoldDB" id="A0A9P7YNW3"/>
<feature type="compositionally biased region" description="Polar residues" evidence="1">
    <location>
        <begin position="257"/>
        <end position="271"/>
    </location>
</feature>
<dbReference type="PANTHER" id="PTHR39610">
    <property type="entry name" value="BZIP DOMAIN-CONTAINING PROTEIN-RELATED"/>
    <property type="match status" value="1"/>
</dbReference>
<organism evidence="2 3">
    <name type="scientific">Amylocarpus encephaloides</name>
    <dbReference type="NCBI Taxonomy" id="45428"/>
    <lineage>
        <taxon>Eukaryota</taxon>
        <taxon>Fungi</taxon>
        <taxon>Dikarya</taxon>
        <taxon>Ascomycota</taxon>
        <taxon>Pezizomycotina</taxon>
        <taxon>Leotiomycetes</taxon>
        <taxon>Helotiales</taxon>
        <taxon>Helotiales incertae sedis</taxon>
        <taxon>Amylocarpus</taxon>
    </lineage>
</organism>
<feature type="compositionally biased region" description="Polar residues" evidence="1">
    <location>
        <begin position="71"/>
        <end position="82"/>
    </location>
</feature>
<feature type="region of interest" description="Disordered" evidence="1">
    <location>
        <begin position="1"/>
        <end position="95"/>
    </location>
</feature>
<evidence type="ECO:0000313" key="3">
    <source>
        <dbReference type="Proteomes" id="UP000824998"/>
    </source>
</evidence>
<dbReference type="EMBL" id="MU251393">
    <property type="protein sequence ID" value="KAG9237114.1"/>
    <property type="molecule type" value="Genomic_DNA"/>
</dbReference>
<gene>
    <name evidence="2" type="ORF">BJ875DRAFT_493601</name>
</gene>
<protein>
    <submittedName>
        <fullName evidence="2">Uncharacterized protein</fullName>
    </submittedName>
</protein>
<proteinExistence type="predicted"/>
<accession>A0A9P7YNW3</accession>
<feature type="compositionally biased region" description="Basic and acidic residues" evidence="1">
    <location>
        <begin position="369"/>
        <end position="383"/>
    </location>
</feature>
<dbReference type="Proteomes" id="UP000824998">
    <property type="component" value="Unassembled WGS sequence"/>
</dbReference>
<keyword evidence="3" id="KW-1185">Reference proteome</keyword>
<sequence>MAPDLNSVPPSPRPLAASPRLTSRNTSRRASQQIAPPPLPPNSLSLNILPSNQSAVNNALSPPLSSPGMVATTSSTGHTVGDNTGVGAGPGPLRHPRPLTAADLHLQLEKEQEAVVNRLTRELSMLRAAQNASVVSNTSSTSAGLPDSADHNANHLLSGPSHPAPSQRRHHRTSSSTSTRSIASNTAGIAGLVPSSTADRTRGTVPRHDSIPQSQSLSRQNSTTGRSGASSPAPFSSAQSSYQHADSFPHFYQQRPSLSQYREPSSGNIPVSASAHGGDASGHGHRSDSITSVHTTGRYEETVFHRHELDAVKRENETLKRKIRELERTLRARRQSDASQARSESVSTTASVDPRRDNTIGPAPTGIGRGREREKDGEDDNVRVGESAGNPGVHR</sequence>
<dbReference type="PANTHER" id="PTHR39610:SF1">
    <property type="match status" value="1"/>
</dbReference>
<evidence type="ECO:0000256" key="1">
    <source>
        <dbReference type="SAM" id="MobiDB-lite"/>
    </source>
</evidence>
<comment type="caution">
    <text evidence="2">The sequence shown here is derived from an EMBL/GenBank/DDBJ whole genome shotgun (WGS) entry which is preliminary data.</text>
</comment>
<feature type="compositionally biased region" description="Polar residues" evidence="1">
    <location>
        <begin position="211"/>
        <end position="226"/>
    </location>
</feature>
<feature type="region of interest" description="Disordered" evidence="1">
    <location>
        <begin position="331"/>
        <end position="395"/>
    </location>
</feature>
<feature type="compositionally biased region" description="Basic and acidic residues" evidence="1">
    <location>
        <begin position="199"/>
        <end position="210"/>
    </location>
</feature>
<feature type="region of interest" description="Disordered" evidence="1">
    <location>
        <begin position="257"/>
        <end position="292"/>
    </location>
</feature>
<reference evidence="2" key="1">
    <citation type="journal article" date="2021" name="IMA Fungus">
        <title>Genomic characterization of three marine fungi, including Emericellopsis atlantica sp. nov. with signatures of a generalist lifestyle and marine biomass degradation.</title>
        <authorList>
            <person name="Hagestad O.C."/>
            <person name="Hou L."/>
            <person name="Andersen J.H."/>
            <person name="Hansen E.H."/>
            <person name="Altermark B."/>
            <person name="Li C."/>
            <person name="Kuhnert E."/>
            <person name="Cox R.J."/>
            <person name="Crous P.W."/>
            <person name="Spatafora J.W."/>
            <person name="Lail K."/>
            <person name="Amirebrahimi M."/>
            <person name="Lipzen A."/>
            <person name="Pangilinan J."/>
            <person name="Andreopoulos W."/>
            <person name="Hayes R.D."/>
            <person name="Ng V."/>
            <person name="Grigoriev I.V."/>
            <person name="Jackson S.A."/>
            <person name="Sutton T.D.S."/>
            <person name="Dobson A.D.W."/>
            <person name="Rama T."/>
        </authorList>
    </citation>
    <scope>NUCLEOTIDE SEQUENCE</scope>
    <source>
        <strain evidence="2">TRa018bII</strain>
    </source>
</reference>
<dbReference type="OrthoDB" id="5401654at2759"/>